<evidence type="ECO:0000313" key="2">
    <source>
        <dbReference type="Proteomes" id="UP000623301"/>
    </source>
</evidence>
<name>A0ABS0WT42_9FLAO</name>
<comment type="caution">
    <text evidence="1">The sequence shown here is derived from an EMBL/GenBank/DDBJ whole genome shotgun (WGS) entry which is preliminary data.</text>
</comment>
<dbReference type="PROSITE" id="PS51257">
    <property type="entry name" value="PROKAR_LIPOPROTEIN"/>
    <property type="match status" value="1"/>
</dbReference>
<dbReference type="Gene3D" id="2.130.10.10">
    <property type="entry name" value="YVTN repeat-like/Quinoprotein amine dehydrogenase"/>
    <property type="match status" value="1"/>
</dbReference>
<reference evidence="1 2" key="1">
    <citation type="submission" date="2020-12" db="EMBL/GenBank/DDBJ databases">
        <title>Aureibaculum luteum sp. nov. and Aureibaculum flavum sp. nov., novel members of the family Flavobacteriaceae isolated from Antarctic intertidal sediments.</title>
        <authorList>
            <person name="He X."/>
            <person name="Zhang X."/>
        </authorList>
    </citation>
    <scope>NUCLEOTIDE SEQUENCE [LARGE SCALE GENOMIC DNA]</scope>
    <source>
        <strain evidence="1 2">A20</strain>
    </source>
</reference>
<evidence type="ECO:0008006" key="3">
    <source>
        <dbReference type="Google" id="ProtNLM"/>
    </source>
</evidence>
<sequence length="343" mass="37722">MIRKFIKFSTLSLAVLLGFTSCDDSDDPEPLPKGDFENGYIVSNEGNFGSPNSSITFIDSDFLQETNTVFSSINGGNLGDILQSITFDDDYAFLVVNNSNKIEVVNRYTFNSVKTITDSIELPRYAVVENDKLFVTNSGKQSVEVFDANSFEYITQIALNKTVEEIKEDNDKIYVMNAAWGYGNEITVIDANTNAVIDSVTVGDGLNSMEIEDGILYALHSTGITKVNTSTDDVIGEITFEDGLSSVSKLEVEDDYIYFISGSKIFKYATDVTSLVNTELVDTQVDDASWFIGYGFNVVDDKLFYTDVKGFTENSEVSVYDLDGTFLSSFSAGIGANGVYDND</sequence>
<gene>
    <name evidence="1" type="ORF">JBL43_12965</name>
</gene>
<dbReference type="InterPro" id="IPR015943">
    <property type="entry name" value="WD40/YVTN_repeat-like_dom_sf"/>
</dbReference>
<dbReference type="RefSeq" id="WP_198841841.1">
    <property type="nucleotide sequence ID" value="NZ_JAEHFJ010000006.1"/>
</dbReference>
<dbReference type="Proteomes" id="UP000623301">
    <property type="component" value="Unassembled WGS sequence"/>
</dbReference>
<evidence type="ECO:0000313" key="1">
    <source>
        <dbReference type="EMBL" id="MBJ2175157.1"/>
    </source>
</evidence>
<proteinExistence type="predicted"/>
<keyword evidence="2" id="KW-1185">Reference proteome</keyword>
<dbReference type="EMBL" id="JAEHFJ010000006">
    <property type="protein sequence ID" value="MBJ2175157.1"/>
    <property type="molecule type" value="Genomic_DNA"/>
</dbReference>
<dbReference type="SUPFAM" id="SSF51004">
    <property type="entry name" value="C-terminal (heme d1) domain of cytochrome cd1-nitrite reductase"/>
    <property type="match status" value="1"/>
</dbReference>
<organism evidence="1 2">
    <name type="scientific">Aureibaculum flavum</name>
    <dbReference type="NCBI Taxonomy" id="2795986"/>
    <lineage>
        <taxon>Bacteria</taxon>
        <taxon>Pseudomonadati</taxon>
        <taxon>Bacteroidota</taxon>
        <taxon>Flavobacteriia</taxon>
        <taxon>Flavobacteriales</taxon>
        <taxon>Flavobacteriaceae</taxon>
        <taxon>Aureibaculum</taxon>
    </lineage>
</organism>
<protein>
    <recommendedName>
        <fullName evidence="3">Cell surface protein</fullName>
    </recommendedName>
</protein>
<dbReference type="InterPro" id="IPR011048">
    <property type="entry name" value="Haem_d1_sf"/>
</dbReference>
<dbReference type="Pfam" id="PF16819">
    <property type="entry name" value="DUF5074"/>
    <property type="match status" value="1"/>
</dbReference>
<accession>A0ABS0WT42</accession>
<dbReference type="PANTHER" id="PTHR47197:SF3">
    <property type="entry name" value="DIHYDRO-HEME D1 DEHYDROGENASE"/>
    <property type="match status" value="1"/>
</dbReference>
<dbReference type="InterPro" id="IPR031815">
    <property type="entry name" value="DUF5074"/>
</dbReference>
<dbReference type="PANTHER" id="PTHR47197">
    <property type="entry name" value="PROTEIN NIRF"/>
    <property type="match status" value="1"/>
</dbReference>
<dbReference type="InterPro" id="IPR051200">
    <property type="entry name" value="Host-pathogen_enzymatic-act"/>
</dbReference>